<dbReference type="PRINTS" id="PR00507">
    <property type="entry name" value="N12N6MTFRASE"/>
</dbReference>
<comment type="catalytic activity">
    <reaction evidence="6">
        <text>a 2'-deoxyadenosine in DNA + S-adenosyl-L-methionine = an N(6)-methyl-2'-deoxyadenosine in DNA + S-adenosyl-L-homocysteine + H(+)</text>
        <dbReference type="Rhea" id="RHEA:15197"/>
        <dbReference type="Rhea" id="RHEA-COMP:12418"/>
        <dbReference type="Rhea" id="RHEA-COMP:12419"/>
        <dbReference type="ChEBI" id="CHEBI:15378"/>
        <dbReference type="ChEBI" id="CHEBI:57856"/>
        <dbReference type="ChEBI" id="CHEBI:59789"/>
        <dbReference type="ChEBI" id="CHEBI:90615"/>
        <dbReference type="ChEBI" id="CHEBI:90616"/>
        <dbReference type="EC" id="2.1.1.72"/>
    </reaction>
</comment>
<evidence type="ECO:0000313" key="9">
    <source>
        <dbReference type="Proteomes" id="UP001195571"/>
    </source>
</evidence>
<gene>
    <name evidence="8" type="ORF">CHTY_003495</name>
</gene>
<dbReference type="Pfam" id="PF02384">
    <property type="entry name" value="N6_Mtase"/>
    <property type="match status" value="1"/>
</dbReference>
<dbReference type="InterPro" id="IPR051537">
    <property type="entry name" value="DNA_Adenine_Mtase"/>
</dbReference>
<evidence type="ECO:0000256" key="6">
    <source>
        <dbReference type="ARBA" id="ARBA00047942"/>
    </source>
</evidence>
<accession>A0ABS5CZ74</accession>
<dbReference type="EC" id="2.1.1.72" evidence="1"/>
<sequence>MKKSMANERKTENLVRKMLKQSGYYDNESTLIEEQKSDNPRIDKLLQKASKSGRGKGYPDFIISFCGESDKIILIECKAETTKHESKDGKQYKDYAVDGVLLYASYFKDEYNVVAIAVSGQNEREQQISTFLWLKESYRPKDIQNKFILNSKQLTEQLTQQAKPLRESELLSKAIEYNNLLHNYGIPEVERCTVISSILLSLQDNVFIYSYKNYIENKELMKGMIDACERVLKNAQKGLQGANQQEKIKVIIAEYSKYKYNKTLTKSEKIEDKKTKKIKPNTLLKDLIKDIHDNILPHIKHYNFEILGKFYTQFIRYAGSDAKTGLVLTPIHITDLFCDLVDVQANDVVLDPCCGTGGFLVSAMNAMLKDANGDIEKQKKIKSNNLIGIEKRSDMFSHACSNMIMRGDGKSNIYHDDFFDLDKKTESDIKGEGVTPQPNISFLNPPYRKGEHDEQLQFVEKALSFLKKDGKCVAICQMSMALNTKALETKKRLLQNHTLDAVLSMPTDLFHPIAVPTVVLIFKAHIPHNSKVNTFFGYYKNDGFIKQKHKGRLDVKKEWNDIKEQWLHTYRNRENTPGLSVNHPVKYNDEWVAEAYMKTDYTTLTDQDFVNKIKELVAFEFLNNSDNYEIS</sequence>
<dbReference type="EMBL" id="JACAOD020000019">
    <property type="protein sequence ID" value="MBP5836280.1"/>
    <property type="molecule type" value="Genomic_DNA"/>
</dbReference>
<dbReference type="Proteomes" id="UP001195571">
    <property type="component" value="Unassembled WGS sequence"/>
</dbReference>
<comment type="caution">
    <text evidence="8">The sequence shown here is derived from an EMBL/GenBank/DDBJ whole genome shotgun (WGS) entry which is preliminary data.</text>
</comment>
<evidence type="ECO:0000259" key="7">
    <source>
        <dbReference type="Pfam" id="PF02384"/>
    </source>
</evidence>
<feature type="domain" description="DNA methylase adenine-specific" evidence="7">
    <location>
        <begin position="305"/>
        <end position="565"/>
    </location>
</feature>
<evidence type="ECO:0000256" key="4">
    <source>
        <dbReference type="ARBA" id="ARBA00022691"/>
    </source>
</evidence>
<organism evidence="8 9">
    <name type="scientific">Candidatus Phytoplasma meliae</name>
    <dbReference type="NCBI Taxonomy" id="1848402"/>
    <lineage>
        <taxon>Bacteria</taxon>
        <taxon>Bacillati</taxon>
        <taxon>Mycoplasmatota</taxon>
        <taxon>Mollicutes</taxon>
        <taxon>Acholeplasmatales</taxon>
        <taxon>Acholeplasmataceae</taxon>
        <taxon>Candidatus Phytoplasma</taxon>
        <taxon>16SrXIII (Mexican periwinkle virescence group)</taxon>
    </lineage>
</organism>
<evidence type="ECO:0000256" key="3">
    <source>
        <dbReference type="ARBA" id="ARBA00022679"/>
    </source>
</evidence>
<proteinExistence type="predicted"/>
<reference evidence="8" key="1">
    <citation type="submission" date="2021-04" db="EMBL/GenBank/DDBJ databases">
        <title>Genomic features of Candidatus Phytoplasma meliae isolate ChTYXIII (1SrXIII-G).</title>
        <authorList>
            <person name="Fernandez F.D."/>
            <person name="Conci L.R."/>
        </authorList>
    </citation>
    <scope>NUCLEOTIDE SEQUENCE [LARGE SCALE GENOMIC DNA]</scope>
    <source>
        <strain evidence="8">ChTYXIII-Mo</strain>
    </source>
</reference>
<keyword evidence="9" id="KW-1185">Reference proteome</keyword>
<evidence type="ECO:0000256" key="2">
    <source>
        <dbReference type="ARBA" id="ARBA00022603"/>
    </source>
</evidence>
<dbReference type="GO" id="GO:0032259">
    <property type="term" value="P:methylation"/>
    <property type="evidence" value="ECO:0007669"/>
    <property type="project" value="UniProtKB-KW"/>
</dbReference>
<evidence type="ECO:0000256" key="5">
    <source>
        <dbReference type="ARBA" id="ARBA00022747"/>
    </source>
</evidence>
<dbReference type="RefSeq" id="WP_210634615.1">
    <property type="nucleotide sequence ID" value="NZ_JACAOD020000019.1"/>
</dbReference>
<dbReference type="SUPFAM" id="SSF53335">
    <property type="entry name" value="S-adenosyl-L-methionine-dependent methyltransferases"/>
    <property type="match status" value="1"/>
</dbReference>
<dbReference type="CDD" id="cd02440">
    <property type="entry name" value="AdoMet_MTases"/>
    <property type="match status" value="1"/>
</dbReference>
<evidence type="ECO:0000256" key="1">
    <source>
        <dbReference type="ARBA" id="ARBA00011900"/>
    </source>
</evidence>
<dbReference type="InterPro" id="IPR003356">
    <property type="entry name" value="DNA_methylase_A-5"/>
</dbReference>
<name>A0ABS5CZ74_9MOLU</name>
<dbReference type="PANTHER" id="PTHR42933:SF1">
    <property type="entry name" value="SITE-SPECIFIC DNA-METHYLTRANSFERASE (ADENINE-SPECIFIC)"/>
    <property type="match status" value="1"/>
</dbReference>
<keyword evidence="3" id="KW-0808">Transferase</keyword>
<keyword evidence="2 8" id="KW-0489">Methyltransferase</keyword>
<evidence type="ECO:0000313" key="8">
    <source>
        <dbReference type="EMBL" id="MBP5836280.1"/>
    </source>
</evidence>
<keyword evidence="5" id="KW-0680">Restriction system</keyword>
<dbReference type="PANTHER" id="PTHR42933">
    <property type="entry name" value="SLR6095 PROTEIN"/>
    <property type="match status" value="1"/>
</dbReference>
<dbReference type="InterPro" id="IPR029063">
    <property type="entry name" value="SAM-dependent_MTases_sf"/>
</dbReference>
<keyword evidence="4" id="KW-0949">S-adenosyl-L-methionine</keyword>
<protein>
    <recommendedName>
        <fullName evidence="1">site-specific DNA-methyltransferase (adenine-specific)</fullName>
        <ecNumber evidence="1">2.1.1.72</ecNumber>
    </recommendedName>
</protein>
<dbReference type="Gene3D" id="3.40.50.150">
    <property type="entry name" value="Vaccinia Virus protein VP39"/>
    <property type="match status" value="1"/>
</dbReference>
<dbReference type="GO" id="GO:0008168">
    <property type="term" value="F:methyltransferase activity"/>
    <property type="evidence" value="ECO:0007669"/>
    <property type="project" value="UniProtKB-KW"/>
</dbReference>